<name>A0ABW8WIT8_9CYAN</name>
<dbReference type="EMBL" id="JBFQGM010000003">
    <property type="protein sequence ID" value="MFL9460897.1"/>
    <property type="molecule type" value="Genomic_DNA"/>
</dbReference>
<accession>A0ABW8WIT8</accession>
<evidence type="ECO:0000313" key="2">
    <source>
        <dbReference type="Proteomes" id="UP001628874"/>
    </source>
</evidence>
<gene>
    <name evidence="1" type="ORF">AB0759_09680</name>
</gene>
<protein>
    <submittedName>
        <fullName evidence="1">Uncharacterized protein</fullName>
    </submittedName>
</protein>
<reference evidence="1 2" key="1">
    <citation type="submission" date="2024-07" db="EMBL/GenBank/DDBJ databases">
        <authorList>
            <person name="Tripathy S."/>
        </authorList>
    </citation>
    <scope>NUCLEOTIDE SEQUENCE [LARGE SCALE GENOMIC DNA]</scope>
    <source>
        <strain evidence="1 2">VB-61278_2</strain>
    </source>
</reference>
<dbReference type="RefSeq" id="WP_038080333.1">
    <property type="nucleotide sequence ID" value="NZ_JBFQGM010000003.1"/>
</dbReference>
<sequence length="114" mass="13190">MKEKLRTEVEMLTESEFNEWSASVELSPQQYTMIQTIRSSPPSRRVRGKVGNVVGRYPSKKMGVVIQFESHRNELALIYEMEYDPDVLEYYDQPLKLLIWKNAGITFMSGVLGV</sequence>
<evidence type="ECO:0000313" key="1">
    <source>
        <dbReference type="EMBL" id="MFL9460897.1"/>
    </source>
</evidence>
<proteinExistence type="predicted"/>
<comment type="caution">
    <text evidence="1">The sequence shown here is derived from an EMBL/GenBank/DDBJ whole genome shotgun (WGS) entry which is preliminary data.</text>
</comment>
<organism evidence="1 2">
    <name type="scientific">Scytonema tolypothrichoides VB-61278_2</name>
    <dbReference type="NCBI Taxonomy" id="3232314"/>
    <lineage>
        <taxon>Bacteria</taxon>
        <taxon>Bacillati</taxon>
        <taxon>Cyanobacteriota</taxon>
        <taxon>Cyanophyceae</taxon>
        <taxon>Nostocales</taxon>
        <taxon>Scytonemataceae</taxon>
        <taxon>Scytonema</taxon>
    </lineage>
</organism>
<dbReference type="Proteomes" id="UP001628874">
    <property type="component" value="Unassembled WGS sequence"/>
</dbReference>
<keyword evidence="2" id="KW-1185">Reference proteome</keyword>